<evidence type="ECO:0000256" key="8">
    <source>
        <dbReference type="RuleBase" id="RU363041"/>
    </source>
</evidence>
<keyword evidence="4 8" id="KW-1003">Cell membrane</keyword>
<dbReference type="EMBL" id="JACFXV010000048">
    <property type="protein sequence ID" value="MBA5777295.1"/>
    <property type="molecule type" value="Genomic_DNA"/>
</dbReference>
<organism evidence="9 10">
    <name type="scientific">Stappia albiluteola</name>
    <dbReference type="NCBI Taxonomy" id="2758565"/>
    <lineage>
        <taxon>Bacteria</taxon>
        <taxon>Pseudomonadati</taxon>
        <taxon>Pseudomonadota</taxon>
        <taxon>Alphaproteobacteria</taxon>
        <taxon>Hyphomicrobiales</taxon>
        <taxon>Stappiaceae</taxon>
        <taxon>Stappia</taxon>
    </lineage>
</organism>
<dbReference type="GO" id="GO:0005886">
    <property type="term" value="C:plasma membrane"/>
    <property type="evidence" value="ECO:0007669"/>
    <property type="project" value="UniProtKB-SubCell"/>
</dbReference>
<dbReference type="Pfam" id="PF01925">
    <property type="entry name" value="TauE"/>
    <property type="match status" value="1"/>
</dbReference>
<feature type="transmembrane region" description="Helical" evidence="8">
    <location>
        <begin position="229"/>
        <end position="246"/>
    </location>
</feature>
<evidence type="ECO:0000256" key="7">
    <source>
        <dbReference type="ARBA" id="ARBA00023136"/>
    </source>
</evidence>
<keyword evidence="10" id="KW-1185">Reference proteome</keyword>
<name>A0A839ADT2_9HYPH</name>
<evidence type="ECO:0000256" key="4">
    <source>
        <dbReference type="ARBA" id="ARBA00022475"/>
    </source>
</evidence>
<protein>
    <recommendedName>
        <fullName evidence="8">Probable membrane transporter protein</fullName>
    </recommendedName>
</protein>
<comment type="subcellular location">
    <subcellularLocation>
        <location evidence="1 8">Cell membrane</location>
        <topology evidence="1 8">Multi-pass membrane protein</topology>
    </subcellularLocation>
</comment>
<evidence type="ECO:0000256" key="5">
    <source>
        <dbReference type="ARBA" id="ARBA00022692"/>
    </source>
</evidence>
<keyword evidence="6 8" id="KW-1133">Transmembrane helix</keyword>
<comment type="similarity">
    <text evidence="2 8">Belongs to the 4-toluene sulfonate uptake permease (TSUP) (TC 2.A.102) family.</text>
</comment>
<comment type="caution">
    <text evidence="9">The sequence shown here is derived from an EMBL/GenBank/DDBJ whole genome shotgun (WGS) entry which is preliminary data.</text>
</comment>
<dbReference type="PANTHER" id="PTHR30269:SF37">
    <property type="entry name" value="MEMBRANE TRANSPORTER PROTEIN"/>
    <property type="match status" value="1"/>
</dbReference>
<evidence type="ECO:0000256" key="6">
    <source>
        <dbReference type="ARBA" id="ARBA00022989"/>
    </source>
</evidence>
<feature type="transmembrane region" description="Helical" evidence="8">
    <location>
        <begin position="7"/>
        <end position="34"/>
    </location>
</feature>
<dbReference type="AlphaFoldDB" id="A0A839ADT2"/>
<sequence>MTPISDPLFYALAVPAVLIVGLSKGGFGGAIALLGVPLMSLAISPVQAAGILLPILVCMDMVGLIAYRGTFDKRSLAILLPAALAGIAIGYLTAAIVTESHVRLIVGIVALLFALNYYLGSARRTEARPHRPWLGRFWGMVAGFTSFVSHTGGPPFQMYMLPLRLAPTLFAGTAVIFFSAVNAVKLVPYFLLGQFDATNLATSAMLLPLAPLATLAGVKLVRIINPETFYRITYAMVLVISFKLIWDGLRAFG</sequence>
<evidence type="ECO:0000313" key="9">
    <source>
        <dbReference type="EMBL" id="MBA5777295.1"/>
    </source>
</evidence>
<feature type="transmembrane region" description="Helical" evidence="8">
    <location>
        <begin position="133"/>
        <end position="149"/>
    </location>
</feature>
<dbReference type="Proteomes" id="UP000541109">
    <property type="component" value="Unassembled WGS sequence"/>
</dbReference>
<feature type="transmembrane region" description="Helical" evidence="8">
    <location>
        <begin position="169"/>
        <end position="192"/>
    </location>
</feature>
<feature type="transmembrane region" description="Helical" evidence="8">
    <location>
        <begin position="76"/>
        <end position="96"/>
    </location>
</feature>
<dbReference type="PANTHER" id="PTHR30269">
    <property type="entry name" value="TRANSMEMBRANE PROTEIN YFCA"/>
    <property type="match status" value="1"/>
</dbReference>
<feature type="transmembrane region" description="Helical" evidence="8">
    <location>
        <begin position="102"/>
        <end position="121"/>
    </location>
</feature>
<gene>
    <name evidence="9" type="ORF">H2509_09165</name>
</gene>
<keyword evidence="5 8" id="KW-0812">Transmembrane</keyword>
<accession>A0A839ADT2</accession>
<keyword evidence="3" id="KW-0813">Transport</keyword>
<evidence type="ECO:0000256" key="1">
    <source>
        <dbReference type="ARBA" id="ARBA00004651"/>
    </source>
</evidence>
<dbReference type="InterPro" id="IPR052017">
    <property type="entry name" value="TSUP"/>
</dbReference>
<reference evidence="9 10" key="1">
    <citation type="submission" date="2020-07" db="EMBL/GenBank/DDBJ databases">
        <title>Stappia sp., F7233, whole genome shotgun sequencing project.</title>
        <authorList>
            <person name="Jiang S."/>
            <person name="Liu Z.W."/>
            <person name="Du Z.J."/>
        </authorList>
    </citation>
    <scope>NUCLEOTIDE SEQUENCE [LARGE SCALE GENOMIC DNA]</scope>
    <source>
        <strain evidence="9 10">F7233</strain>
    </source>
</reference>
<dbReference type="InterPro" id="IPR002781">
    <property type="entry name" value="TM_pro_TauE-like"/>
</dbReference>
<dbReference type="RefSeq" id="WP_182164542.1">
    <property type="nucleotide sequence ID" value="NZ_JACFXV010000048.1"/>
</dbReference>
<evidence type="ECO:0000256" key="2">
    <source>
        <dbReference type="ARBA" id="ARBA00009142"/>
    </source>
</evidence>
<keyword evidence="7 8" id="KW-0472">Membrane</keyword>
<evidence type="ECO:0000256" key="3">
    <source>
        <dbReference type="ARBA" id="ARBA00022448"/>
    </source>
</evidence>
<proteinExistence type="inferred from homology"/>
<feature type="transmembrane region" description="Helical" evidence="8">
    <location>
        <begin position="204"/>
        <end position="223"/>
    </location>
</feature>
<evidence type="ECO:0000313" key="10">
    <source>
        <dbReference type="Proteomes" id="UP000541109"/>
    </source>
</evidence>
<feature type="transmembrane region" description="Helical" evidence="8">
    <location>
        <begin position="46"/>
        <end position="67"/>
    </location>
</feature>